<dbReference type="PANTHER" id="PTHR37984">
    <property type="entry name" value="PROTEIN CBG26694"/>
    <property type="match status" value="1"/>
</dbReference>
<dbReference type="CDD" id="cd00303">
    <property type="entry name" value="retropepsin_like"/>
    <property type="match status" value="1"/>
</dbReference>
<dbReference type="InterPro" id="IPR021109">
    <property type="entry name" value="Peptidase_aspartic_dom_sf"/>
</dbReference>
<feature type="domain" description="Integrase catalytic" evidence="5">
    <location>
        <begin position="568"/>
        <end position="706"/>
    </location>
</feature>
<dbReference type="InterPro" id="IPR012337">
    <property type="entry name" value="RNaseH-like_sf"/>
</dbReference>
<keyword evidence="2" id="KW-0548">Nucleotidyltransferase</keyword>
<keyword evidence="3" id="KW-0540">Nuclease</keyword>
<dbReference type="Gene3D" id="2.40.70.10">
    <property type="entry name" value="Acid Proteases"/>
    <property type="match status" value="1"/>
</dbReference>
<dbReference type="InterPro" id="IPR036397">
    <property type="entry name" value="RNaseH_sf"/>
</dbReference>
<accession>A0A6L2MVV1</accession>
<evidence type="ECO:0000256" key="3">
    <source>
        <dbReference type="ARBA" id="ARBA00022722"/>
    </source>
</evidence>
<evidence type="ECO:0000256" key="2">
    <source>
        <dbReference type="ARBA" id="ARBA00022695"/>
    </source>
</evidence>
<dbReference type="AlphaFoldDB" id="A0A6L2MVV1"/>
<protein>
    <submittedName>
        <fullName evidence="6">Reverse transcriptase domain-containing protein</fullName>
    </submittedName>
</protein>
<dbReference type="GO" id="GO:0015074">
    <property type="term" value="P:DNA integration"/>
    <property type="evidence" value="ECO:0007669"/>
    <property type="project" value="InterPro"/>
</dbReference>
<dbReference type="GO" id="GO:0003676">
    <property type="term" value="F:nucleic acid binding"/>
    <property type="evidence" value="ECO:0007669"/>
    <property type="project" value="InterPro"/>
</dbReference>
<keyword evidence="1" id="KW-0808">Transferase</keyword>
<evidence type="ECO:0000313" key="6">
    <source>
        <dbReference type="EMBL" id="GEU76384.1"/>
    </source>
</evidence>
<dbReference type="PROSITE" id="PS50994">
    <property type="entry name" value="INTEGRASE"/>
    <property type="match status" value="1"/>
</dbReference>
<evidence type="ECO:0000256" key="4">
    <source>
        <dbReference type="ARBA" id="ARBA00022759"/>
    </source>
</evidence>
<proteinExistence type="predicted"/>
<dbReference type="EMBL" id="BKCJ010007270">
    <property type="protein sequence ID" value="GEU76384.1"/>
    <property type="molecule type" value="Genomic_DNA"/>
</dbReference>
<dbReference type="GO" id="GO:0004519">
    <property type="term" value="F:endonuclease activity"/>
    <property type="evidence" value="ECO:0007669"/>
    <property type="project" value="UniProtKB-KW"/>
</dbReference>
<keyword evidence="6" id="KW-0695">RNA-directed DNA polymerase</keyword>
<dbReference type="Gene3D" id="3.10.10.10">
    <property type="entry name" value="HIV Type 1 Reverse Transcriptase, subunit A, domain 1"/>
    <property type="match status" value="1"/>
</dbReference>
<dbReference type="InterPro" id="IPR043502">
    <property type="entry name" value="DNA/RNA_pol_sf"/>
</dbReference>
<sequence>MREQYILVAVDYLSKWVEAKALPTNDAQTSGQVEVSNRGLKRILERAVGENRASWSDKLDDALWAFRTAFKTPIGCTPYKLVHRKACHLPIELELQTAGASHGQNPPPAYQVPGYQAPIHFVDALILMPKFASTIKSLLTNKEKLFELARTPLNEHCSAILLKKLPEKLGDPGKFLIPCDFSGMDECLALANLGASINLMPLSVWNKLSLPELSPTCMTLELVDRSISRPVGVAKYVFVKVRKFHFSADFVVVDFDADPRVPLILERSFLKTGHALIDVYEGELTLRVGNKAVTFNLDQTLRYSANYDAESINRIDVIDISCEEYSQEILRFSMSGNTTPSMEPTVSTSSPTLTLFEDSDFLLEETDAFLAIEDELISSKIDDSYYDLEGDILLLKEFLNDDLSSPPLPPQEIKVVEPKNEKSSIDEPLVAELKDLPPHLEYAFLDGDDKLPVIISKDLEDEEKTALIKVLKSHKKALSWQLSNIKDPQDQVKTTFTCPYGTFAYCRMPFGLCNAPGTFQRVKEGIVLGHKISKNGIEVDKAKVDVIAKLPHPTTVKGIHSFLGHAGMSSQQKNKFFKDVKHYFWDDPFLFKVCADQVIQQNNEYILVAVDYLSKWVEAKALPNNDARVVCKFLKSLFARFGTPRAIISDRGKHFCNDQFAKVMLKSGVTHHLATAYHPQTSGQVEVSNRGLKRILERTVGENRAS</sequence>
<organism evidence="6">
    <name type="scientific">Tanacetum cinerariifolium</name>
    <name type="common">Dalmatian daisy</name>
    <name type="synonym">Chrysanthemum cinerariifolium</name>
    <dbReference type="NCBI Taxonomy" id="118510"/>
    <lineage>
        <taxon>Eukaryota</taxon>
        <taxon>Viridiplantae</taxon>
        <taxon>Streptophyta</taxon>
        <taxon>Embryophyta</taxon>
        <taxon>Tracheophyta</taxon>
        <taxon>Spermatophyta</taxon>
        <taxon>Magnoliopsida</taxon>
        <taxon>eudicotyledons</taxon>
        <taxon>Gunneridae</taxon>
        <taxon>Pentapetalae</taxon>
        <taxon>asterids</taxon>
        <taxon>campanulids</taxon>
        <taxon>Asterales</taxon>
        <taxon>Asteraceae</taxon>
        <taxon>Asteroideae</taxon>
        <taxon>Anthemideae</taxon>
        <taxon>Anthemidinae</taxon>
        <taxon>Tanacetum</taxon>
    </lineage>
</organism>
<gene>
    <name evidence="6" type="ORF">Tci_048362</name>
</gene>
<keyword evidence="4" id="KW-0378">Hydrolase</keyword>
<evidence type="ECO:0000259" key="5">
    <source>
        <dbReference type="PROSITE" id="PS50994"/>
    </source>
</evidence>
<dbReference type="Gene3D" id="3.30.420.10">
    <property type="entry name" value="Ribonuclease H-like superfamily/Ribonuclease H"/>
    <property type="match status" value="2"/>
</dbReference>
<evidence type="ECO:0000256" key="1">
    <source>
        <dbReference type="ARBA" id="ARBA00022679"/>
    </source>
</evidence>
<dbReference type="InterPro" id="IPR001584">
    <property type="entry name" value="Integrase_cat-core"/>
</dbReference>
<dbReference type="SUPFAM" id="SSF53098">
    <property type="entry name" value="Ribonuclease H-like"/>
    <property type="match status" value="2"/>
</dbReference>
<name>A0A6L2MVV1_TANCI</name>
<dbReference type="SUPFAM" id="SSF56672">
    <property type="entry name" value="DNA/RNA polymerases"/>
    <property type="match status" value="1"/>
</dbReference>
<reference evidence="6" key="1">
    <citation type="journal article" date="2019" name="Sci. Rep.">
        <title>Draft genome of Tanacetum cinerariifolium, the natural source of mosquito coil.</title>
        <authorList>
            <person name="Yamashiro T."/>
            <person name="Shiraishi A."/>
            <person name="Satake H."/>
            <person name="Nakayama K."/>
        </authorList>
    </citation>
    <scope>NUCLEOTIDE SEQUENCE</scope>
</reference>
<comment type="caution">
    <text evidence="6">The sequence shown here is derived from an EMBL/GenBank/DDBJ whole genome shotgun (WGS) entry which is preliminary data.</text>
</comment>
<dbReference type="PANTHER" id="PTHR37984:SF5">
    <property type="entry name" value="PROTEIN NYNRIN-LIKE"/>
    <property type="match status" value="1"/>
</dbReference>
<dbReference type="GO" id="GO:0003964">
    <property type="term" value="F:RNA-directed DNA polymerase activity"/>
    <property type="evidence" value="ECO:0007669"/>
    <property type="project" value="UniProtKB-KW"/>
</dbReference>
<keyword evidence="4" id="KW-0255">Endonuclease</keyword>
<dbReference type="InterPro" id="IPR050951">
    <property type="entry name" value="Retrovirus_Pol_polyprotein"/>
</dbReference>
<dbReference type="Pfam" id="PF00665">
    <property type="entry name" value="rve"/>
    <property type="match status" value="1"/>
</dbReference>